<proteinExistence type="predicted"/>
<protein>
    <submittedName>
        <fullName evidence="2">Uncharacterized protein</fullName>
    </submittedName>
</protein>
<dbReference type="Proteomes" id="UP000431269">
    <property type="component" value="Chromosome"/>
</dbReference>
<dbReference type="KEGG" id="tsv:DSM104635_02813"/>
<keyword evidence="1" id="KW-0472">Membrane</keyword>
<evidence type="ECO:0000313" key="3">
    <source>
        <dbReference type="Proteomes" id="UP000431269"/>
    </source>
</evidence>
<dbReference type="AlphaFoldDB" id="A0A6I6MR79"/>
<dbReference type="RefSeq" id="WP_158766778.1">
    <property type="nucleotide sequence ID" value="NZ_CP047045.1"/>
</dbReference>
<feature type="transmembrane region" description="Helical" evidence="1">
    <location>
        <begin position="7"/>
        <end position="25"/>
    </location>
</feature>
<keyword evidence="3" id="KW-1185">Reference proteome</keyword>
<keyword evidence="1" id="KW-1133">Transmembrane helix</keyword>
<gene>
    <name evidence="2" type="ORF">DSM104635_02813</name>
</gene>
<dbReference type="EMBL" id="CP047045">
    <property type="protein sequence ID" value="QGZ95958.1"/>
    <property type="molecule type" value="Genomic_DNA"/>
</dbReference>
<name>A0A6I6MR79_9CAUL</name>
<reference evidence="3" key="1">
    <citation type="submission" date="2019-12" db="EMBL/GenBank/DDBJ databases">
        <title>Complete genome of Terracaulis silvestris 0127_4.</title>
        <authorList>
            <person name="Vieira S."/>
            <person name="Riedel T."/>
            <person name="Sproer C."/>
            <person name="Pascual J."/>
            <person name="Boedeker C."/>
            <person name="Overmann J."/>
        </authorList>
    </citation>
    <scope>NUCLEOTIDE SEQUENCE [LARGE SCALE GENOMIC DNA]</scope>
    <source>
        <strain evidence="3">0127_4</strain>
    </source>
</reference>
<organism evidence="2 3">
    <name type="scientific">Terricaulis silvestris</name>
    <dbReference type="NCBI Taxonomy" id="2686094"/>
    <lineage>
        <taxon>Bacteria</taxon>
        <taxon>Pseudomonadati</taxon>
        <taxon>Pseudomonadota</taxon>
        <taxon>Alphaproteobacteria</taxon>
        <taxon>Caulobacterales</taxon>
        <taxon>Caulobacteraceae</taxon>
        <taxon>Terricaulis</taxon>
    </lineage>
</organism>
<evidence type="ECO:0000256" key="1">
    <source>
        <dbReference type="SAM" id="Phobius"/>
    </source>
</evidence>
<keyword evidence="1" id="KW-0812">Transmembrane</keyword>
<feature type="transmembrane region" description="Helical" evidence="1">
    <location>
        <begin position="37"/>
        <end position="55"/>
    </location>
</feature>
<sequence>MKKFFQIGFGVLFIAIGGLLLLTVIRNGAHDGGTGQAIIGPLALVGAGALAISVAQRKPKKW</sequence>
<evidence type="ECO:0000313" key="2">
    <source>
        <dbReference type="EMBL" id="QGZ95958.1"/>
    </source>
</evidence>
<accession>A0A6I6MR79</accession>